<dbReference type="SUPFAM" id="SSF53901">
    <property type="entry name" value="Thiolase-like"/>
    <property type="match status" value="2"/>
</dbReference>
<feature type="domain" description="Thiolase C-terminal" evidence="2">
    <location>
        <begin position="242"/>
        <end position="378"/>
    </location>
</feature>
<dbReference type="InterPro" id="IPR016039">
    <property type="entry name" value="Thiolase-like"/>
</dbReference>
<dbReference type="PIRSF" id="PIRSF000429">
    <property type="entry name" value="Ac-CoA_Ac_transf"/>
    <property type="match status" value="1"/>
</dbReference>
<accession>A0A031LW46</accession>
<evidence type="ECO:0000313" key="4">
    <source>
        <dbReference type="Proteomes" id="UP000024332"/>
    </source>
</evidence>
<evidence type="ECO:0000256" key="1">
    <source>
        <dbReference type="ARBA" id="ARBA00023229"/>
    </source>
</evidence>
<dbReference type="RefSeq" id="WP_048098624.1">
    <property type="nucleotide sequence ID" value="NZ_JFZT01000015.1"/>
</dbReference>
<dbReference type="GO" id="GO:0008299">
    <property type="term" value="P:isoprenoid biosynthetic process"/>
    <property type="evidence" value="ECO:0007669"/>
    <property type="project" value="UniProtKB-KW"/>
</dbReference>
<organism evidence="3 4">
    <name type="scientific">Candidatus Acidianus copahuensis</name>
    <dbReference type="NCBI Taxonomy" id="1160895"/>
    <lineage>
        <taxon>Archaea</taxon>
        <taxon>Thermoproteota</taxon>
        <taxon>Thermoprotei</taxon>
        <taxon>Sulfolobales</taxon>
        <taxon>Sulfolobaceae</taxon>
        <taxon>Acidianus</taxon>
    </lineage>
</organism>
<evidence type="ECO:0000313" key="3">
    <source>
        <dbReference type="EMBL" id="EZQ11378.1"/>
    </source>
</evidence>
<name>A0A031LW46_9CREN</name>
<dbReference type="CDD" id="cd00829">
    <property type="entry name" value="SCP-x_thiolase"/>
    <property type="match status" value="1"/>
</dbReference>
<dbReference type="EMBL" id="JFZT01000015">
    <property type="protein sequence ID" value="EZQ11378.1"/>
    <property type="molecule type" value="Genomic_DNA"/>
</dbReference>
<dbReference type="PANTHER" id="PTHR42870:SF2">
    <property type="entry name" value="LIPID-TRANSFER PROTEIN, PUTATIVE-RELATED"/>
    <property type="match status" value="1"/>
</dbReference>
<protein>
    <submittedName>
        <fullName evidence="3">Acetyl-CoA acetyltransferase</fullName>
    </submittedName>
</protein>
<dbReference type="Pfam" id="PF22691">
    <property type="entry name" value="Thiolase_C_1"/>
    <property type="match status" value="1"/>
</dbReference>
<dbReference type="OrthoDB" id="181543at2157"/>
<keyword evidence="4" id="KW-1185">Reference proteome</keyword>
<dbReference type="PANTHER" id="PTHR42870">
    <property type="entry name" value="ACETYL-COA C-ACETYLTRANSFERASE"/>
    <property type="match status" value="1"/>
</dbReference>
<evidence type="ECO:0000259" key="2">
    <source>
        <dbReference type="Pfam" id="PF22691"/>
    </source>
</evidence>
<dbReference type="Gene3D" id="3.40.47.10">
    <property type="match status" value="1"/>
</dbReference>
<proteinExistence type="predicted"/>
<dbReference type="GO" id="GO:0016747">
    <property type="term" value="F:acyltransferase activity, transferring groups other than amino-acyl groups"/>
    <property type="evidence" value="ECO:0007669"/>
    <property type="project" value="InterPro"/>
</dbReference>
<sequence>MITGFSSKIFKKYEGSTFELMADVVDDALHVAGIEKKDIDGLLATYLTGTFDGKAHNHFFLDEIRQYLGIRGNFLEFVDFGGPSALAMVYRAEKAIKAGDATNVICIVGGKGSDVRTKGITVDSIDKAFPDVAITPFDNYFRVYDDLNPVTDYALVAERHKHLYGSTDEERASIAVHQRYNASGNEKALYKEKIKVEDVLGSPAVADPLHLLEIVYPVDGFHVFIVGKRAKNLNDVDILGYGEAHWSDIPAEREEITFTPAIESSKGIELNKVDAFELYDSFTVTVMLQIEDIGLAEKGKGGKLSAENDLTYKGNIPVNTGGGSLNLGQPAYMSGGVILEEALLQLNGMAKGHQVEGAKTVFINGIGGWNRSHSVSLLLGEKK</sequence>
<dbReference type="AlphaFoldDB" id="A0A031LW46"/>
<dbReference type="InterPro" id="IPR055140">
    <property type="entry name" value="Thiolase_C_2"/>
</dbReference>
<reference evidence="3 4" key="1">
    <citation type="submission" date="2014-03" db="EMBL/GenBank/DDBJ databases">
        <title>Draft genome sequence of the novel thermoacidophilic archaea Acidianus copahuensis ALE1 strain, isolated from Copahue volcanic area in Neuquen Argentina.</title>
        <authorList>
            <person name="Urbieta M.S."/>
            <person name="Rascovan N."/>
            <person name="Castro C."/>
            <person name="Revale S."/>
            <person name="Giaveno M.A."/>
            <person name="Vazquez M.P."/>
            <person name="Donati E.R."/>
        </authorList>
    </citation>
    <scope>NUCLEOTIDE SEQUENCE [LARGE SCALE GENOMIC DNA]</scope>
    <source>
        <strain evidence="3 4">ALE1</strain>
    </source>
</reference>
<dbReference type="STRING" id="1160895.CM19_01455"/>
<keyword evidence="3" id="KW-0808">Transferase</keyword>
<comment type="caution">
    <text evidence="3">The sequence shown here is derived from an EMBL/GenBank/DDBJ whole genome shotgun (WGS) entry which is preliminary data.</text>
</comment>
<keyword evidence="1" id="KW-0414">Isoprene biosynthesis</keyword>
<dbReference type="InterPro" id="IPR002155">
    <property type="entry name" value="Thiolase"/>
</dbReference>
<gene>
    <name evidence="3" type="ORF">CM19_01455</name>
</gene>
<dbReference type="Proteomes" id="UP000024332">
    <property type="component" value="Unassembled WGS sequence"/>
</dbReference>